<dbReference type="Proteomes" id="UP001174136">
    <property type="component" value="Unassembled WGS sequence"/>
</dbReference>
<keyword evidence="4" id="KW-0391">Immunity</keyword>
<comment type="caution">
    <text evidence="6">The sequence shown here is derived from an EMBL/GenBank/DDBJ whole genome shotgun (WGS) entry which is preliminary data.</text>
</comment>
<proteinExistence type="inferred from homology"/>
<dbReference type="GO" id="GO:0005764">
    <property type="term" value="C:lysosome"/>
    <property type="evidence" value="ECO:0007669"/>
    <property type="project" value="UniProtKB-SubCell"/>
</dbReference>
<keyword evidence="3 4" id="KW-0325">Glycoprotein</keyword>
<keyword evidence="4" id="KW-0560">Oxidoreductase</keyword>
<dbReference type="InterPro" id="IPR004911">
    <property type="entry name" value="Interferon-induced_GILT"/>
</dbReference>
<evidence type="ECO:0000256" key="1">
    <source>
        <dbReference type="ARBA" id="ARBA00005679"/>
    </source>
</evidence>
<evidence type="ECO:0000313" key="6">
    <source>
        <dbReference type="EMBL" id="KAK0136323.1"/>
    </source>
</evidence>
<dbReference type="AlphaFoldDB" id="A0AA47NT85"/>
<name>A0AA47NT85_MERPO</name>
<accession>A0AA47NT85</accession>
<keyword evidence="4" id="KW-0458">Lysosome</keyword>
<feature type="signal peptide" evidence="5">
    <location>
        <begin position="1"/>
        <end position="18"/>
    </location>
</feature>
<evidence type="ECO:0000256" key="5">
    <source>
        <dbReference type="SAM" id="SignalP"/>
    </source>
</evidence>
<evidence type="ECO:0000256" key="3">
    <source>
        <dbReference type="ARBA" id="ARBA00023180"/>
    </source>
</evidence>
<dbReference type="EMBL" id="JAOPHQ010005174">
    <property type="protein sequence ID" value="KAK0136323.1"/>
    <property type="molecule type" value="Genomic_DNA"/>
</dbReference>
<keyword evidence="4" id="KW-0676">Redox-active center</keyword>
<feature type="chain" id="PRO_5041419520" description="Gamma-interferon-inducible lysosomal thiol reductase" evidence="5">
    <location>
        <begin position="19"/>
        <end position="300"/>
    </location>
</feature>
<gene>
    <name evidence="6" type="primary">ifi30_1</name>
    <name evidence="6" type="ORF">N1851_027782</name>
</gene>
<keyword evidence="7" id="KW-1185">Reference proteome</keyword>
<dbReference type="GO" id="GO:0002376">
    <property type="term" value="P:immune system process"/>
    <property type="evidence" value="ECO:0007669"/>
    <property type="project" value="UniProtKB-KW"/>
</dbReference>
<evidence type="ECO:0000313" key="7">
    <source>
        <dbReference type="Proteomes" id="UP001174136"/>
    </source>
</evidence>
<keyword evidence="4" id="KW-0964">Secreted</keyword>
<comment type="subcellular location">
    <subcellularLocation>
        <location evidence="4">Secreted</location>
    </subcellularLocation>
    <subcellularLocation>
        <location evidence="4">Lysosome</location>
    </subcellularLocation>
</comment>
<comment type="function">
    <text evidence="4">Lysosomal thiol reductase that can reduce protein disulfide bonds. Facilitates the complete unfolding of proteins destined for lysosomal degradation. Plays an important role in antigen processing.</text>
</comment>
<dbReference type="GO" id="GO:0016671">
    <property type="term" value="F:oxidoreductase activity, acting on a sulfur group of donors, disulfide as acceptor"/>
    <property type="evidence" value="ECO:0007669"/>
    <property type="project" value="UniProtKB-UniRule"/>
</dbReference>
<protein>
    <recommendedName>
        <fullName evidence="4">Gamma-interferon-inducible lysosomal thiol reductase</fullName>
        <ecNumber evidence="4">1.8.-.-</ecNumber>
    </recommendedName>
    <alternativeName>
        <fullName evidence="4">Gamma-interferon-inducible protein IP-30</fullName>
    </alternativeName>
</protein>
<keyword evidence="4 5" id="KW-0732">Signal</keyword>
<comment type="subunit">
    <text evidence="2 4">Dimer; disulfide-linked.</text>
</comment>
<keyword evidence="4" id="KW-1015">Disulfide bond</keyword>
<reference evidence="6" key="1">
    <citation type="journal article" date="2023" name="Front. Mar. Sci.">
        <title>A new Merluccius polli reference genome to investigate the effects of global change in West African waters.</title>
        <authorList>
            <person name="Mateo J.L."/>
            <person name="Blanco-Fernandez C."/>
            <person name="Garcia-Vazquez E."/>
            <person name="Machado-Schiaffino G."/>
        </authorList>
    </citation>
    <scope>NUCLEOTIDE SEQUENCE</scope>
    <source>
        <strain evidence="6">C29</strain>
        <tissue evidence="6">Fin</tissue>
    </source>
</reference>
<comment type="similarity">
    <text evidence="1 4">Belongs to the GILT family.</text>
</comment>
<dbReference type="Pfam" id="PF03227">
    <property type="entry name" value="GILT"/>
    <property type="match status" value="1"/>
</dbReference>
<evidence type="ECO:0000256" key="2">
    <source>
        <dbReference type="ARBA" id="ARBA00011615"/>
    </source>
</evidence>
<dbReference type="PANTHER" id="PTHR13234">
    <property type="entry name" value="GAMMA-INTERFERON INDUCIBLE LYSOSOMAL THIOL REDUCTASE GILT"/>
    <property type="match status" value="1"/>
</dbReference>
<sequence>MKAGLFLLVLTVWSNADSGQCVSPCTSPPSQWCSSLDSAIQCGVRLFFCTFAASDGRENGGGADTVSGGLLCVACLFVRLFVSVVLKHCLEANFTRSHYHQHVSAVQLELYYESLCPGCRMFLTQMLFPTWVMLQDILNVTLVPYGNAKESFDGKKYVFTCQHGEEECLGNMIEACLLELVGISAFQVIYCMESSTDVINSAESCLQLYQPNMKWDSVMSCVKGDQGNDLMHQNALKTAALKPPHNYVPWVTINGEHTDELQKNATNALLPLVCSLYQGIKPDACGSIQRNQYKSYCHNE</sequence>
<evidence type="ECO:0000256" key="4">
    <source>
        <dbReference type="RuleBase" id="RU369109"/>
    </source>
</evidence>
<dbReference type="EC" id="1.8.-.-" evidence="4"/>
<dbReference type="GO" id="GO:0005576">
    <property type="term" value="C:extracellular region"/>
    <property type="evidence" value="ECO:0007669"/>
    <property type="project" value="UniProtKB-SubCell"/>
</dbReference>
<dbReference type="PANTHER" id="PTHR13234:SF43">
    <property type="entry name" value="GAMMA-INTERFERON-INDUCIBLE LYSOSOMAL THIOL REDUCTASE"/>
    <property type="match status" value="1"/>
</dbReference>
<organism evidence="6 7">
    <name type="scientific">Merluccius polli</name>
    <name type="common">Benguela hake</name>
    <name type="synonym">Merluccius cadenati</name>
    <dbReference type="NCBI Taxonomy" id="89951"/>
    <lineage>
        <taxon>Eukaryota</taxon>
        <taxon>Metazoa</taxon>
        <taxon>Chordata</taxon>
        <taxon>Craniata</taxon>
        <taxon>Vertebrata</taxon>
        <taxon>Euteleostomi</taxon>
        <taxon>Actinopterygii</taxon>
        <taxon>Neopterygii</taxon>
        <taxon>Teleostei</taxon>
        <taxon>Neoteleostei</taxon>
        <taxon>Acanthomorphata</taxon>
        <taxon>Zeiogadaria</taxon>
        <taxon>Gadariae</taxon>
        <taxon>Gadiformes</taxon>
        <taxon>Gadoidei</taxon>
        <taxon>Merlucciidae</taxon>
        <taxon>Merluccius</taxon>
    </lineage>
</organism>